<proteinExistence type="predicted"/>
<comment type="caution">
    <text evidence="2">The sequence shown here is derived from an EMBL/GenBank/DDBJ whole genome shotgun (WGS) entry which is preliminary data.</text>
</comment>
<dbReference type="EMBL" id="BPLQ01003034">
    <property type="protein sequence ID" value="GIX97384.1"/>
    <property type="molecule type" value="Genomic_DNA"/>
</dbReference>
<accession>A0AAV4PM68</accession>
<protein>
    <submittedName>
        <fullName evidence="2">Uncharacterized protein</fullName>
    </submittedName>
</protein>
<evidence type="ECO:0000313" key="2">
    <source>
        <dbReference type="EMBL" id="GIX97403.1"/>
    </source>
</evidence>
<evidence type="ECO:0000313" key="3">
    <source>
        <dbReference type="Proteomes" id="UP001054837"/>
    </source>
</evidence>
<reference evidence="2 3" key="1">
    <citation type="submission" date="2021-06" db="EMBL/GenBank/DDBJ databases">
        <title>Caerostris darwini draft genome.</title>
        <authorList>
            <person name="Kono N."/>
            <person name="Arakawa K."/>
        </authorList>
    </citation>
    <scope>NUCLEOTIDE SEQUENCE [LARGE SCALE GENOMIC DNA]</scope>
</reference>
<gene>
    <name evidence="1" type="ORF">CDAR_473141</name>
    <name evidence="2" type="ORF">CDAR_473261</name>
</gene>
<dbReference type="AlphaFoldDB" id="A0AAV4PM68"/>
<sequence>MKLPPPSPPVPCVLPQKTRIASSWVEKSFVRVDFLAFSLLYRGKKGFVSLMQITPIPFLAVANWQTLKRDNSRMREEGVCVANALLMRLGRGVLQLVIKFHLASLLSSRGRNRWTWCGHKGGINVRTMDPRWTVIASGWNCLWIRC</sequence>
<organism evidence="2 3">
    <name type="scientific">Caerostris darwini</name>
    <dbReference type="NCBI Taxonomy" id="1538125"/>
    <lineage>
        <taxon>Eukaryota</taxon>
        <taxon>Metazoa</taxon>
        <taxon>Ecdysozoa</taxon>
        <taxon>Arthropoda</taxon>
        <taxon>Chelicerata</taxon>
        <taxon>Arachnida</taxon>
        <taxon>Araneae</taxon>
        <taxon>Araneomorphae</taxon>
        <taxon>Entelegynae</taxon>
        <taxon>Araneoidea</taxon>
        <taxon>Araneidae</taxon>
        <taxon>Caerostris</taxon>
    </lineage>
</organism>
<evidence type="ECO:0000313" key="1">
    <source>
        <dbReference type="EMBL" id="GIX97384.1"/>
    </source>
</evidence>
<dbReference type="EMBL" id="BPLQ01003034">
    <property type="protein sequence ID" value="GIX97403.1"/>
    <property type="molecule type" value="Genomic_DNA"/>
</dbReference>
<name>A0AAV4PM68_9ARAC</name>
<dbReference type="Proteomes" id="UP001054837">
    <property type="component" value="Unassembled WGS sequence"/>
</dbReference>
<keyword evidence="3" id="KW-1185">Reference proteome</keyword>